<gene>
    <name evidence="2" type="ORF">EZS28_050297</name>
</gene>
<protein>
    <submittedName>
        <fullName evidence="2">Uncharacterized protein</fullName>
    </submittedName>
</protein>
<evidence type="ECO:0000256" key="1">
    <source>
        <dbReference type="SAM" id="MobiDB-lite"/>
    </source>
</evidence>
<name>A0A5J4T6W0_9EUKA</name>
<proteinExistence type="predicted"/>
<sequence length="288" mass="31721">DLLQYRPAIFCNVPKPVIKEIRERWSLKATSYIDDILLMDQDKEKLGREPEKGVRISGLGMEFGEEGSLHSEVEARKTEKEHQELDGVDKERQRSQSQYDCCNLTGAEFLEDFVRGCVFTSKCNQQVENKSVNRGGLEWEILLNEENQGRFGQGKKESQGELTLQLRGDIVGDLGVGLNALGSGGSLVQNNELGKLQQTGVDCSAEGNGEVFSDVNKQKDAIDLNGQCGGRICDQAMASQKGDAGDRQKDQGVAGEFGNRALDEAYTCIRQPNGRLAKQVGEKWVSGM</sequence>
<evidence type="ECO:0000313" key="2">
    <source>
        <dbReference type="EMBL" id="KAA6354176.1"/>
    </source>
</evidence>
<evidence type="ECO:0000313" key="3">
    <source>
        <dbReference type="Proteomes" id="UP000324800"/>
    </source>
</evidence>
<organism evidence="2 3">
    <name type="scientific">Streblomastix strix</name>
    <dbReference type="NCBI Taxonomy" id="222440"/>
    <lineage>
        <taxon>Eukaryota</taxon>
        <taxon>Metamonada</taxon>
        <taxon>Preaxostyla</taxon>
        <taxon>Oxymonadida</taxon>
        <taxon>Streblomastigidae</taxon>
        <taxon>Streblomastix</taxon>
    </lineage>
</organism>
<dbReference type="Proteomes" id="UP000324800">
    <property type="component" value="Unassembled WGS sequence"/>
</dbReference>
<accession>A0A5J4T6W0</accession>
<comment type="caution">
    <text evidence="2">The sequence shown here is derived from an EMBL/GenBank/DDBJ whole genome shotgun (WGS) entry which is preliminary data.</text>
</comment>
<feature type="region of interest" description="Disordered" evidence="1">
    <location>
        <begin position="67"/>
        <end position="91"/>
    </location>
</feature>
<feature type="non-terminal residue" evidence="2">
    <location>
        <position position="1"/>
    </location>
</feature>
<reference evidence="2 3" key="1">
    <citation type="submission" date="2019-03" db="EMBL/GenBank/DDBJ databases">
        <title>Single cell metagenomics reveals metabolic interactions within the superorganism composed of flagellate Streblomastix strix and complex community of Bacteroidetes bacteria on its surface.</title>
        <authorList>
            <person name="Treitli S.C."/>
            <person name="Kolisko M."/>
            <person name="Husnik F."/>
            <person name="Keeling P."/>
            <person name="Hampl V."/>
        </authorList>
    </citation>
    <scope>NUCLEOTIDE SEQUENCE [LARGE SCALE GENOMIC DNA]</scope>
    <source>
        <strain evidence="2">ST1C</strain>
    </source>
</reference>
<dbReference type="AlphaFoldDB" id="A0A5J4T6W0"/>
<dbReference type="EMBL" id="SNRW01036770">
    <property type="protein sequence ID" value="KAA6354176.1"/>
    <property type="molecule type" value="Genomic_DNA"/>
</dbReference>